<accession>A0A165Z5K5</accession>
<dbReference type="EMBL" id="CP015225">
    <property type="protein sequence ID" value="AMZ71427.1"/>
    <property type="molecule type" value="Genomic_DNA"/>
</dbReference>
<organism evidence="2 3">
    <name type="scientific">Pseudomonas fluorescens</name>
    <dbReference type="NCBI Taxonomy" id="294"/>
    <lineage>
        <taxon>Bacteria</taxon>
        <taxon>Pseudomonadati</taxon>
        <taxon>Pseudomonadota</taxon>
        <taxon>Gammaproteobacteria</taxon>
        <taxon>Pseudomonadales</taxon>
        <taxon>Pseudomonadaceae</taxon>
        <taxon>Pseudomonas</taxon>
    </lineage>
</organism>
<feature type="transmembrane region" description="Helical" evidence="1">
    <location>
        <begin position="71"/>
        <end position="94"/>
    </location>
</feature>
<dbReference type="Proteomes" id="UP000076083">
    <property type="component" value="Chromosome"/>
</dbReference>
<feature type="transmembrane region" description="Helical" evidence="1">
    <location>
        <begin position="12"/>
        <end position="34"/>
    </location>
</feature>
<proteinExistence type="predicted"/>
<dbReference type="AlphaFoldDB" id="A0A165Z5K5"/>
<evidence type="ECO:0000313" key="3">
    <source>
        <dbReference type="Proteomes" id="UP000076083"/>
    </source>
</evidence>
<evidence type="ECO:0000256" key="1">
    <source>
        <dbReference type="SAM" id="Phobius"/>
    </source>
</evidence>
<keyword evidence="1" id="KW-0472">Membrane</keyword>
<protein>
    <submittedName>
        <fullName evidence="2">Uncharacterized protein</fullName>
    </submittedName>
</protein>
<reference evidence="3" key="1">
    <citation type="submission" date="2016-04" db="EMBL/GenBank/DDBJ databases">
        <authorList>
            <person name="Ray J."/>
            <person name="Price M."/>
            <person name="Deutschbauer A."/>
        </authorList>
    </citation>
    <scope>NUCLEOTIDE SEQUENCE [LARGE SCALE GENOMIC DNA]</scope>
    <source>
        <strain evidence="3">FW300-N2E2</strain>
    </source>
</reference>
<sequence length="99" mass="10484">MTTIKKSIIASIMIIATATTLISILYTIAIPIIAPNYKTYDILVIGIIFSATAGGYVGHQTFADEASFIKIGFGICYALAVAISALLLSLFIILNIRGA</sequence>
<name>A0A165Z5K5_PSEFL</name>
<feature type="transmembrane region" description="Helical" evidence="1">
    <location>
        <begin position="40"/>
        <end position="59"/>
    </location>
</feature>
<evidence type="ECO:0000313" key="2">
    <source>
        <dbReference type="EMBL" id="AMZ71427.1"/>
    </source>
</evidence>
<keyword evidence="1" id="KW-1133">Transmembrane helix</keyword>
<gene>
    <name evidence="2" type="ORF">TK06_10115</name>
</gene>
<reference evidence="2 3" key="2">
    <citation type="journal article" date="2018" name="Nature">
        <title>Mutant phenotypes for thousands of bacterial genes of unknown function.</title>
        <authorList>
            <person name="Price M.N."/>
            <person name="Wetmore K.M."/>
            <person name="Waters R.J."/>
            <person name="Callaghan M."/>
            <person name="Ray J."/>
            <person name="Liu H."/>
            <person name="Kuehl J.V."/>
            <person name="Melnyk R.A."/>
            <person name="Lamson J.S."/>
            <person name="Suh Y."/>
            <person name="Carlson H.K."/>
            <person name="Esquivel Z."/>
            <person name="Sadeeshkumar H."/>
            <person name="Chakraborty R."/>
            <person name="Zane G.M."/>
            <person name="Rubin B.E."/>
            <person name="Wall J.D."/>
            <person name="Visel A."/>
            <person name="Bristow J."/>
            <person name="Blow M.J."/>
            <person name="Arkin A.P."/>
            <person name="Deutschbauer A.M."/>
        </authorList>
    </citation>
    <scope>NUCLEOTIDE SEQUENCE [LARGE SCALE GENOMIC DNA]</scope>
    <source>
        <strain evidence="2 3">FW300-N2E2</strain>
    </source>
</reference>
<dbReference type="RefSeq" id="WP_063321950.1">
    <property type="nucleotide sequence ID" value="NZ_CP015225.1"/>
</dbReference>
<keyword evidence="1" id="KW-0812">Transmembrane</keyword>